<name>B9I9E7_POPTR</name>
<dbReference type="EMBL" id="CM009303">
    <property type="protein sequence ID" value="PNT04298.1"/>
    <property type="molecule type" value="Genomic_DNA"/>
</dbReference>
<dbReference type="Proteomes" id="UP000006729">
    <property type="component" value="Chromosome 14"/>
</dbReference>
<sequence>MKSHKTQVVDGTNSFPHFHGPSQSFIPLSLVVVIKAEKLVLEDGQFSCSLLS</sequence>
<dbReference type="HOGENOM" id="CLU_3090837_0_0_1"/>
<accession>B9I9E7</accession>
<keyword evidence="2" id="KW-1185">Reference proteome</keyword>
<dbReference type="AlphaFoldDB" id="B9I9E7"/>
<evidence type="ECO:0000313" key="2">
    <source>
        <dbReference type="Proteomes" id="UP000006729"/>
    </source>
</evidence>
<organism evidence="1 2">
    <name type="scientific">Populus trichocarpa</name>
    <name type="common">Western balsam poplar</name>
    <name type="synonym">Populus balsamifera subsp. trichocarpa</name>
    <dbReference type="NCBI Taxonomy" id="3694"/>
    <lineage>
        <taxon>Eukaryota</taxon>
        <taxon>Viridiplantae</taxon>
        <taxon>Streptophyta</taxon>
        <taxon>Embryophyta</taxon>
        <taxon>Tracheophyta</taxon>
        <taxon>Spermatophyta</taxon>
        <taxon>Magnoliopsida</taxon>
        <taxon>eudicotyledons</taxon>
        <taxon>Gunneridae</taxon>
        <taxon>Pentapetalae</taxon>
        <taxon>rosids</taxon>
        <taxon>fabids</taxon>
        <taxon>Malpighiales</taxon>
        <taxon>Salicaceae</taxon>
        <taxon>Saliceae</taxon>
        <taxon>Populus</taxon>
    </lineage>
</organism>
<reference evidence="1 2" key="1">
    <citation type="journal article" date="2006" name="Science">
        <title>The genome of black cottonwood, Populus trichocarpa (Torr. &amp; Gray).</title>
        <authorList>
            <person name="Tuskan G.A."/>
            <person name="Difazio S."/>
            <person name="Jansson S."/>
            <person name="Bohlmann J."/>
            <person name="Grigoriev I."/>
            <person name="Hellsten U."/>
            <person name="Putnam N."/>
            <person name="Ralph S."/>
            <person name="Rombauts S."/>
            <person name="Salamov A."/>
            <person name="Schein J."/>
            <person name="Sterck L."/>
            <person name="Aerts A."/>
            <person name="Bhalerao R.R."/>
            <person name="Bhalerao R.P."/>
            <person name="Blaudez D."/>
            <person name="Boerjan W."/>
            <person name="Brun A."/>
            <person name="Brunner A."/>
            <person name="Busov V."/>
            <person name="Campbell M."/>
            <person name="Carlson J."/>
            <person name="Chalot M."/>
            <person name="Chapman J."/>
            <person name="Chen G.L."/>
            <person name="Cooper D."/>
            <person name="Coutinho P.M."/>
            <person name="Couturier J."/>
            <person name="Covert S."/>
            <person name="Cronk Q."/>
            <person name="Cunningham R."/>
            <person name="Davis J."/>
            <person name="Degroeve S."/>
            <person name="Dejardin A."/>
            <person name="Depamphilis C."/>
            <person name="Detter J."/>
            <person name="Dirks B."/>
            <person name="Dubchak I."/>
            <person name="Duplessis S."/>
            <person name="Ehlting J."/>
            <person name="Ellis B."/>
            <person name="Gendler K."/>
            <person name="Goodstein D."/>
            <person name="Gribskov M."/>
            <person name="Grimwood J."/>
            <person name="Groover A."/>
            <person name="Gunter L."/>
            <person name="Hamberger B."/>
            <person name="Heinze B."/>
            <person name="Helariutta Y."/>
            <person name="Henrissat B."/>
            <person name="Holligan D."/>
            <person name="Holt R."/>
            <person name="Huang W."/>
            <person name="Islam-Faridi N."/>
            <person name="Jones S."/>
            <person name="Jones-Rhoades M."/>
            <person name="Jorgensen R."/>
            <person name="Joshi C."/>
            <person name="Kangasjarvi J."/>
            <person name="Karlsson J."/>
            <person name="Kelleher C."/>
            <person name="Kirkpatrick R."/>
            <person name="Kirst M."/>
            <person name="Kohler A."/>
            <person name="Kalluri U."/>
            <person name="Larimer F."/>
            <person name="Leebens-Mack J."/>
            <person name="Leple J.C."/>
            <person name="Locascio P."/>
            <person name="Lou Y."/>
            <person name="Lucas S."/>
            <person name="Martin F."/>
            <person name="Montanini B."/>
            <person name="Napoli C."/>
            <person name="Nelson D.R."/>
            <person name="Nelson C."/>
            <person name="Nieminen K."/>
            <person name="Nilsson O."/>
            <person name="Pereda V."/>
            <person name="Peter G."/>
            <person name="Philippe R."/>
            <person name="Pilate G."/>
            <person name="Poliakov A."/>
            <person name="Razumovskaya J."/>
            <person name="Richardson P."/>
            <person name="Rinaldi C."/>
            <person name="Ritland K."/>
            <person name="Rouze P."/>
            <person name="Ryaboy D."/>
            <person name="Schmutz J."/>
            <person name="Schrader J."/>
            <person name="Segerman B."/>
            <person name="Shin H."/>
            <person name="Siddiqui A."/>
            <person name="Sterky F."/>
            <person name="Terry A."/>
            <person name="Tsai C.J."/>
            <person name="Uberbacher E."/>
            <person name="Unneberg P."/>
            <person name="Vahala J."/>
            <person name="Wall K."/>
            <person name="Wessler S."/>
            <person name="Yang G."/>
            <person name="Yin T."/>
            <person name="Douglas C."/>
            <person name="Marra M."/>
            <person name="Sandberg G."/>
            <person name="Van de Peer Y."/>
            <person name="Rokhsar D."/>
        </authorList>
    </citation>
    <scope>NUCLEOTIDE SEQUENCE [LARGE SCALE GENOMIC DNA]</scope>
    <source>
        <strain evidence="2">cv. Nisqually</strain>
    </source>
</reference>
<evidence type="ECO:0000313" key="1">
    <source>
        <dbReference type="EMBL" id="PNT04298.1"/>
    </source>
</evidence>
<gene>
    <name evidence="1" type="ORF">POPTR_014G116400</name>
</gene>
<proteinExistence type="predicted"/>
<protein>
    <submittedName>
        <fullName evidence="1">Uncharacterized protein</fullName>
    </submittedName>
</protein>
<dbReference type="InParanoid" id="B9I9E7"/>